<dbReference type="EMBL" id="QGMK01000176">
    <property type="protein sequence ID" value="TVY83576.1"/>
    <property type="molecule type" value="Genomic_DNA"/>
</dbReference>
<proteinExistence type="predicted"/>
<evidence type="ECO:0000313" key="2">
    <source>
        <dbReference type="Proteomes" id="UP000469558"/>
    </source>
</evidence>
<accession>A0A8T9CEB3</accession>
<protein>
    <submittedName>
        <fullName evidence="1">Uncharacterized protein</fullName>
    </submittedName>
</protein>
<dbReference type="AlphaFoldDB" id="A0A8T9CEB3"/>
<sequence>MSKIHFVQSLVSRLLVEEVFQAYFVGLEKEHADELERVEKYLSQFGPVESINTWRSTTLSILHKDAPTKLQPQTTALTNTIITRLNTIMASISDTQPSESRDASLRVLISTAIDLSRLLRVQKAVFTVTMPVLVEHQQTMFDVDCMEDIGGEDEETLHEREIRCVTFPGIVKAGDEHGESVYLRNVVAKIRVLCAPD</sequence>
<dbReference type="Proteomes" id="UP000469558">
    <property type="component" value="Unassembled WGS sequence"/>
</dbReference>
<keyword evidence="2" id="KW-1185">Reference proteome</keyword>
<organism evidence="1 2">
    <name type="scientific">Lachnellula suecica</name>
    <dbReference type="NCBI Taxonomy" id="602035"/>
    <lineage>
        <taxon>Eukaryota</taxon>
        <taxon>Fungi</taxon>
        <taxon>Dikarya</taxon>
        <taxon>Ascomycota</taxon>
        <taxon>Pezizomycotina</taxon>
        <taxon>Leotiomycetes</taxon>
        <taxon>Helotiales</taxon>
        <taxon>Lachnaceae</taxon>
        <taxon>Lachnellula</taxon>
    </lineage>
</organism>
<evidence type="ECO:0000313" key="1">
    <source>
        <dbReference type="EMBL" id="TVY83576.1"/>
    </source>
</evidence>
<comment type="caution">
    <text evidence="1">The sequence shown here is derived from an EMBL/GenBank/DDBJ whole genome shotgun (WGS) entry which is preliminary data.</text>
</comment>
<reference evidence="1 2" key="1">
    <citation type="submission" date="2018-05" db="EMBL/GenBank/DDBJ databases">
        <title>Genome sequencing and assembly of the regulated plant pathogen Lachnellula willkommii and related sister species for the development of diagnostic species identification markers.</title>
        <authorList>
            <person name="Giroux E."/>
            <person name="Bilodeau G."/>
        </authorList>
    </citation>
    <scope>NUCLEOTIDE SEQUENCE [LARGE SCALE GENOMIC DNA]</scope>
    <source>
        <strain evidence="1 2">CBS 268.59</strain>
    </source>
</reference>
<gene>
    <name evidence="1" type="ORF">LSUE1_G001240</name>
</gene>
<dbReference type="OrthoDB" id="5328813at2759"/>
<name>A0A8T9CEB3_9HELO</name>